<dbReference type="RefSeq" id="WP_207140428.1">
    <property type="nucleotide sequence ID" value="NZ_JAEKJZ010000001.1"/>
</dbReference>
<feature type="domain" description="HTH crp-type" evidence="1">
    <location>
        <begin position="95"/>
        <end position="169"/>
    </location>
</feature>
<dbReference type="Pfam" id="PF13545">
    <property type="entry name" value="HTH_Crp_2"/>
    <property type="match status" value="1"/>
</dbReference>
<gene>
    <name evidence="2" type="ORF">JF539_10975</name>
</gene>
<dbReference type="PROSITE" id="PS51063">
    <property type="entry name" value="HTH_CRP_2"/>
    <property type="match status" value="1"/>
</dbReference>
<dbReference type="Proteomes" id="UP000664096">
    <property type="component" value="Unassembled WGS sequence"/>
</dbReference>
<name>A0A939J4M5_9HYPH</name>
<dbReference type="Gene3D" id="2.60.120.10">
    <property type="entry name" value="Jelly Rolls"/>
    <property type="match status" value="1"/>
</dbReference>
<dbReference type="SUPFAM" id="SSF46785">
    <property type="entry name" value="Winged helix' DNA-binding domain"/>
    <property type="match status" value="1"/>
</dbReference>
<dbReference type="EMBL" id="JAEKJZ010000001">
    <property type="protein sequence ID" value="MBN9670859.1"/>
    <property type="molecule type" value="Genomic_DNA"/>
</dbReference>
<dbReference type="CDD" id="cd00092">
    <property type="entry name" value="HTH_CRP"/>
    <property type="match status" value="1"/>
</dbReference>
<dbReference type="InterPro" id="IPR036390">
    <property type="entry name" value="WH_DNA-bd_sf"/>
</dbReference>
<organism evidence="2 3">
    <name type="scientific">Roseibium aggregatum</name>
    <dbReference type="NCBI Taxonomy" id="187304"/>
    <lineage>
        <taxon>Bacteria</taxon>
        <taxon>Pseudomonadati</taxon>
        <taxon>Pseudomonadota</taxon>
        <taxon>Alphaproteobacteria</taxon>
        <taxon>Hyphomicrobiales</taxon>
        <taxon>Stappiaceae</taxon>
        <taxon>Roseibium</taxon>
    </lineage>
</organism>
<protein>
    <submittedName>
        <fullName evidence="2">Helix-turn-helix domain-containing protein</fullName>
    </submittedName>
</protein>
<reference evidence="2" key="1">
    <citation type="submission" date="2020-12" db="EMBL/GenBank/DDBJ databases">
        <title>Oil enriched cultivation method for isolating marine PHA-producing bacteria.</title>
        <authorList>
            <person name="Zheng W."/>
            <person name="Yu S."/>
            <person name="Huang Y."/>
        </authorList>
    </citation>
    <scope>NUCLEOTIDE SEQUENCE</scope>
    <source>
        <strain evidence="2">SY-2-12</strain>
    </source>
</reference>
<accession>A0A939J4M5</accession>
<dbReference type="InterPro" id="IPR014710">
    <property type="entry name" value="RmlC-like_jellyroll"/>
</dbReference>
<dbReference type="PROSITE" id="PS00042">
    <property type="entry name" value="HTH_CRP_1"/>
    <property type="match status" value="1"/>
</dbReference>
<evidence type="ECO:0000259" key="1">
    <source>
        <dbReference type="PROSITE" id="PS51063"/>
    </source>
</evidence>
<proteinExistence type="predicted"/>
<evidence type="ECO:0000313" key="2">
    <source>
        <dbReference type="EMBL" id="MBN9670859.1"/>
    </source>
</evidence>
<dbReference type="PRINTS" id="PR00034">
    <property type="entry name" value="HTHCRP"/>
</dbReference>
<comment type="caution">
    <text evidence="2">The sequence shown here is derived from an EMBL/GenBank/DDBJ whole genome shotgun (WGS) entry which is preliminary data.</text>
</comment>
<evidence type="ECO:0000313" key="3">
    <source>
        <dbReference type="Proteomes" id="UP000664096"/>
    </source>
</evidence>
<sequence length="207" mass="22936">MTAMCVGLADGRRQILGLDVPGGIICGMSTGQHSGAWIEAFCDTVLCELELQVAAQFQADNAAPSDGMEVIANLFSVIHQRLERYSSHLVTLGRLDSTERVTLFLLDMAIRLGRPCGQAVFVELPMTREDIADYLGLNTETISRIFTRLKKSKLVQFPSRSSFSIPEPERLERRLPLPVPHHMSLDQLETFLSTLHGHAASFDGVRQ</sequence>
<dbReference type="SMART" id="SM00419">
    <property type="entry name" value="HTH_CRP"/>
    <property type="match status" value="1"/>
</dbReference>
<dbReference type="InterPro" id="IPR018335">
    <property type="entry name" value="Tscrpt_reg_HTH_Crp-type_CS"/>
</dbReference>
<dbReference type="GO" id="GO:0003700">
    <property type="term" value="F:DNA-binding transcription factor activity"/>
    <property type="evidence" value="ECO:0007669"/>
    <property type="project" value="InterPro"/>
</dbReference>
<dbReference type="GO" id="GO:0003677">
    <property type="term" value="F:DNA binding"/>
    <property type="evidence" value="ECO:0007669"/>
    <property type="project" value="InterPro"/>
</dbReference>
<dbReference type="InterPro" id="IPR012318">
    <property type="entry name" value="HTH_CRP"/>
</dbReference>
<dbReference type="AlphaFoldDB" id="A0A939J4M5"/>